<dbReference type="EMBL" id="JAESVB010000019">
    <property type="protein sequence ID" value="MCB8877883.1"/>
    <property type="molecule type" value="Genomic_DNA"/>
</dbReference>
<evidence type="ECO:0000256" key="3">
    <source>
        <dbReference type="ARBA" id="ARBA00022723"/>
    </source>
</evidence>
<evidence type="ECO:0000256" key="4">
    <source>
        <dbReference type="ARBA" id="ARBA00022801"/>
    </source>
</evidence>
<dbReference type="SMART" id="SM00849">
    <property type="entry name" value="Lactamase_B"/>
    <property type="match status" value="1"/>
</dbReference>
<dbReference type="GO" id="GO:0016787">
    <property type="term" value="F:hydrolase activity"/>
    <property type="evidence" value="ECO:0007669"/>
    <property type="project" value="UniProtKB-KW"/>
</dbReference>
<keyword evidence="8" id="KW-1185">Reference proteome</keyword>
<evidence type="ECO:0000259" key="6">
    <source>
        <dbReference type="SMART" id="SM00849"/>
    </source>
</evidence>
<evidence type="ECO:0000313" key="8">
    <source>
        <dbReference type="Proteomes" id="UP000708298"/>
    </source>
</evidence>
<reference evidence="7" key="1">
    <citation type="journal article" date="2021" name="Microorganisms">
        <title>Acidisoma silvae sp. nov. and Acidisomacellulosilytica sp. nov., Two Acidophilic Bacteria Isolated from Decaying Wood, Hydrolyzing Cellulose and Producing Poly-3-hydroxybutyrate.</title>
        <authorList>
            <person name="Mieszkin S."/>
            <person name="Pouder E."/>
            <person name="Uroz S."/>
            <person name="Simon-Colin C."/>
            <person name="Alain K."/>
        </authorList>
    </citation>
    <scope>NUCLEOTIDE SEQUENCE</scope>
    <source>
        <strain evidence="7">HW T2.11</strain>
    </source>
</reference>
<dbReference type="RefSeq" id="WP_227323527.1">
    <property type="nucleotide sequence ID" value="NZ_JAESVB010000019.1"/>
</dbReference>
<dbReference type="Proteomes" id="UP000708298">
    <property type="component" value="Unassembled WGS sequence"/>
</dbReference>
<gene>
    <name evidence="7" type="ORF">ASILVAE211_22010</name>
</gene>
<dbReference type="InterPro" id="IPR036866">
    <property type="entry name" value="RibonucZ/Hydroxyglut_hydro"/>
</dbReference>
<comment type="cofactor">
    <cofactor evidence="1">
        <name>Zn(2+)</name>
        <dbReference type="ChEBI" id="CHEBI:29105"/>
    </cofactor>
</comment>
<dbReference type="Gene3D" id="3.60.15.10">
    <property type="entry name" value="Ribonuclease Z/Hydroxyacylglutathione hydrolase-like"/>
    <property type="match status" value="1"/>
</dbReference>
<sequence length="251" mass="27617">MATQTYPHPAAERIDLPVSGYCIEHAGGNILFDLGCHPDAMGADGRWTAEMQDLCPHSGGEECQLPNRLEQIGLGPDDIRYAVLSHLHNDHAGCVEFFRKTKLIVHEDEFAGAFRTFGLREHGTPYVLADIGAWARCDLDWQLVTRETSSIALADDIEILNFGSGHARGMLGLHVRTRELGSVILASDVAYGSGVYGPPVRLPGVTYDTLGAERAIERLRNLAHQYKAQVWFGHDPDQFATLRASTAGFYE</sequence>
<evidence type="ECO:0000256" key="1">
    <source>
        <dbReference type="ARBA" id="ARBA00001947"/>
    </source>
</evidence>
<keyword evidence="4" id="KW-0378">Hydrolase</keyword>
<protein>
    <submittedName>
        <fullName evidence="7">N-acyl homoserine lactonase family protein</fullName>
    </submittedName>
</protein>
<dbReference type="CDD" id="cd07729">
    <property type="entry name" value="AHL_lactonase_MBL-fold"/>
    <property type="match status" value="1"/>
</dbReference>
<keyword evidence="3" id="KW-0479">Metal-binding</keyword>
<dbReference type="PANTHER" id="PTHR42978:SF2">
    <property type="entry name" value="102 KBASES UNSTABLE REGION: FROM 1 TO 119443"/>
    <property type="match status" value="1"/>
</dbReference>
<proteinExistence type="inferred from homology"/>
<dbReference type="PANTHER" id="PTHR42978">
    <property type="entry name" value="QUORUM-QUENCHING LACTONASE YTNP-RELATED-RELATED"/>
    <property type="match status" value="1"/>
</dbReference>
<comment type="similarity">
    <text evidence="2">Belongs to the metallo-beta-lactamase superfamily.</text>
</comment>
<evidence type="ECO:0000313" key="7">
    <source>
        <dbReference type="EMBL" id="MCB8877883.1"/>
    </source>
</evidence>
<reference evidence="7" key="2">
    <citation type="submission" date="2021-01" db="EMBL/GenBank/DDBJ databases">
        <authorList>
            <person name="Mieszkin S."/>
            <person name="Pouder E."/>
            <person name="Alain K."/>
        </authorList>
    </citation>
    <scope>NUCLEOTIDE SEQUENCE</scope>
    <source>
        <strain evidence="7">HW T2.11</strain>
    </source>
</reference>
<dbReference type="AlphaFoldDB" id="A0A963YXC9"/>
<dbReference type="GO" id="GO:0046872">
    <property type="term" value="F:metal ion binding"/>
    <property type="evidence" value="ECO:0007669"/>
    <property type="project" value="UniProtKB-KW"/>
</dbReference>
<comment type="caution">
    <text evidence="7">The sequence shown here is derived from an EMBL/GenBank/DDBJ whole genome shotgun (WGS) entry which is preliminary data.</text>
</comment>
<dbReference type="InterPro" id="IPR001279">
    <property type="entry name" value="Metallo-B-lactamas"/>
</dbReference>
<keyword evidence="5" id="KW-0862">Zinc</keyword>
<dbReference type="SUPFAM" id="SSF56281">
    <property type="entry name" value="Metallo-hydrolase/oxidoreductase"/>
    <property type="match status" value="1"/>
</dbReference>
<accession>A0A963YXC9</accession>
<evidence type="ECO:0000256" key="5">
    <source>
        <dbReference type="ARBA" id="ARBA00022833"/>
    </source>
</evidence>
<dbReference type="InterPro" id="IPR051013">
    <property type="entry name" value="MBL_superfamily_lactonases"/>
</dbReference>
<name>A0A963YXC9_9PROT</name>
<feature type="domain" description="Metallo-beta-lactamase" evidence="6">
    <location>
        <begin position="17"/>
        <end position="234"/>
    </location>
</feature>
<dbReference type="Pfam" id="PF00753">
    <property type="entry name" value="Lactamase_B"/>
    <property type="match status" value="1"/>
</dbReference>
<organism evidence="7 8">
    <name type="scientific">Acidisoma silvae</name>
    <dbReference type="NCBI Taxonomy" id="2802396"/>
    <lineage>
        <taxon>Bacteria</taxon>
        <taxon>Pseudomonadati</taxon>
        <taxon>Pseudomonadota</taxon>
        <taxon>Alphaproteobacteria</taxon>
        <taxon>Acetobacterales</taxon>
        <taxon>Acidocellaceae</taxon>
        <taxon>Acidisoma</taxon>
    </lineage>
</organism>
<evidence type="ECO:0000256" key="2">
    <source>
        <dbReference type="ARBA" id="ARBA00007749"/>
    </source>
</evidence>